<dbReference type="RefSeq" id="XP_001587828.1">
    <property type="nucleotide sequence ID" value="XM_001587778.1"/>
</dbReference>
<reference evidence="3" key="1">
    <citation type="journal article" date="2017" name="Genome Biol. Evol.">
        <title>The complete genome sequence of the phytopathogenic fungus Sclerotinia sclerotiorum reveals insights into the genome architecture of broad host range pathogens.</title>
        <authorList>
            <person name="Derbyshire M."/>
            <person name="Denton-Giles M."/>
            <person name="Hegedus D."/>
            <person name="Seifbarghy S."/>
            <person name="Rollins J."/>
            <person name="van Kan J."/>
            <person name="Seidl M.F."/>
            <person name="Faino L."/>
            <person name="Mbengue M."/>
            <person name="Navaud O."/>
            <person name="Raffaele S."/>
            <person name="Hammond-Kosack K."/>
            <person name="Heard S."/>
            <person name="Oliver R."/>
        </authorList>
    </citation>
    <scope>NUCLEOTIDE SEQUENCE [LARGE SCALE GENOMIC DNA]</scope>
    <source>
        <strain evidence="3">ATCC 18683 / 1980 / Ss-1</strain>
    </source>
</reference>
<dbReference type="KEGG" id="ssl:SS1G_11069"/>
<feature type="region of interest" description="Disordered" evidence="1">
    <location>
        <begin position="196"/>
        <end position="241"/>
    </location>
</feature>
<feature type="compositionally biased region" description="Basic and acidic residues" evidence="1">
    <location>
        <begin position="10"/>
        <end position="19"/>
    </location>
</feature>
<dbReference type="Proteomes" id="UP000177798">
    <property type="component" value="Chromosome 12"/>
</dbReference>
<feature type="compositionally biased region" description="Polar residues" evidence="1">
    <location>
        <begin position="206"/>
        <end position="215"/>
    </location>
</feature>
<feature type="compositionally biased region" description="Polar residues" evidence="1">
    <location>
        <begin position="133"/>
        <end position="145"/>
    </location>
</feature>
<dbReference type="VEuPathDB" id="FungiDB:sscle_12g088620"/>
<accession>A0A1D9QH22</accession>
<feature type="region of interest" description="Disordered" evidence="1">
    <location>
        <begin position="289"/>
        <end position="356"/>
    </location>
</feature>
<feature type="region of interest" description="Disordered" evidence="1">
    <location>
        <begin position="647"/>
        <end position="707"/>
    </location>
</feature>
<protein>
    <submittedName>
        <fullName evidence="2">Uncharacterized protein</fullName>
    </submittedName>
</protein>
<feature type="region of interest" description="Disordered" evidence="1">
    <location>
        <begin position="127"/>
        <end position="178"/>
    </location>
</feature>
<evidence type="ECO:0000313" key="2">
    <source>
        <dbReference type="EMBL" id="APA14092.1"/>
    </source>
</evidence>
<dbReference type="OrthoDB" id="3552116at2759"/>
<organism evidence="2 3">
    <name type="scientific">Sclerotinia sclerotiorum (strain ATCC 18683 / 1980 / Ss-1)</name>
    <name type="common">White mold</name>
    <name type="synonym">Whetzelinia sclerotiorum</name>
    <dbReference type="NCBI Taxonomy" id="665079"/>
    <lineage>
        <taxon>Eukaryota</taxon>
        <taxon>Fungi</taxon>
        <taxon>Dikarya</taxon>
        <taxon>Ascomycota</taxon>
        <taxon>Pezizomycotina</taxon>
        <taxon>Leotiomycetes</taxon>
        <taxon>Helotiales</taxon>
        <taxon>Sclerotiniaceae</taxon>
        <taxon>Sclerotinia</taxon>
    </lineage>
</organism>
<proteinExistence type="predicted"/>
<evidence type="ECO:0000256" key="1">
    <source>
        <dbReference type="SAM" id="MobiDB-lite"/>
    </source>
</evidence>
<sequence>MSPPHASISQEDKEKDKAPKGSGRGVGGKLAGKMGKIFKWKPTITEPKVPAKGKKASSFAKLLAPSPLIPRELSSTISKDQIIGGESDQRKTRGKITSAAKTTVVNSQAALSFATDSNALKRQAPLTSAKAIPQSNNGNKFTQASIPKPRTGNPFSSKKWDYNNSHPPGKSSGALSKATEFFDRMEPTLWDKAWDLQVADEGHQADSANVTSTGKEQQEDSHIPRREGASSPRPLTAADLASLAAEKAKFKDEELEAKRQYINEHPGGVWDHQDYEVYPERKVVAARTAVNGRLADSGDEEVSESEDASSDEEIPAVVPAAQPAKTSRPRLVGKARKLEKGKGKALDEDEEVQTSDSNVDFNHQVPAADDGTGHPIVASGSDARSEILSGPPCPIEKEVKKIPTGHKAVFGGAHQRENFPAGTPQPSALNIVIRSEKRDPNDPKVVIARAKITHQFTDKVDWNDKESVRKLNKWRGQIFERAFGSKFPRRWKYTYGEMNALCDILEAHLATSEVGGLMTNVDWKSVTSRYNHHFEGVKQCAGEPYAITSHTCDDEEKRSDPKDKLKESRQAPVRSLIGLRNQLHHFKDQRVIDLVKGAKGIKQEVEPVADVENKQIASPSEGSSSDTGRKIKKLILKIGDRRVILGGKRNGSEDFADNEDSPLTKKAKLDGPISLRGGDGNILGGHDTNKSDESMTGTDHQGCEFSPSSPLRQVLDNASSATHAAQAMVNTKYLFDHNETANSASPHSIVEQHVSISKNKKRSMEVDGNNGSDCDDEGNSSPKNTKIDRSLPRDPRLPPVNAQGRHLLPNPPIRAVLYPEPLKSKHKKRPRDDDQVDDSDSQSGQSAKKLKVQTSAQGPNLFPEAPNQPAWDVVNSLPRPRTAARTRAKTTKKGIQTTARLPTLDDYFQD</sequence>
<feature type="compositionally biased region" description="Basic residues" evidence="1">
    <location>
        <begin position="882"/>
        <end position="892"/>
    </location>
</feature>
<feature type="region of interest" description="Disordered" evidence="1">
    <location>
        <begin position="743"/>
        <end position="910"/>
    </location>
</feature>
<feature type="compositionally biased region" description="Basic and acidic residues" evidence="1">
    <location>
        <begin position="551"/>
        <end position="569"/>
    </location>
</feature>
<evidence type="ECO:0000313" key="3">
    <source>
        <dbReference type="Proteomes" id="UP000177798"/>
    </source>
</evidence>
<feature type="compositionally biased region" description="Basic and acidic residues" evidence="1">
    <location>
        <begin position="336"/>
        <end position="346"/>
    </location>
</feature>
<feature type="compositionally biased region" description="Basic and acidic residues" evidence="1">
    <location>
        <begin position="216"/>
        <end position="228"/>
    </location>
</feature>
<gene>
    <name evidence="2" type="ORF">sscle_12g088620</name>
</gene>
<feature type="compositionally biased region" description="Acidic residues" evidence="1">
    <location>
        <begin position="297"/>
        <end position="314"/>
    </location>
</feature>
<dbReference type="AlphaFoldDB" id="A0A1D9QH22"/>
<feature type="region of interest" description="Disordered" evidence="1">
    <location>
        <begin position="551"/>
        <end position="571"/>
    </location>
</feature>
<dbReference type="EMBL" id="CP017825">
    <property type="protein sequence ID" value="APA14092.1"/>
    <property type="molecule type" value="Genomic_DNA"/>
</dbReference>
<name>A0A1D9QH22_SCLS1</name>
<feature type="region of interest" description="Disordered" evidence="1">
    <location>
        <begin position="1"/>
        <end position="33"/>
    </location>
</feature>
<feature type="compositionally biased region" description="Basic and acidic residues" evidence="1">
    <location>
        <begin position="785"/>
        <end position="796"/>
    </location>
</feature>